<dbReference type="SUPFAM" id="SSF56801">
    <property type="entry name" value="Acetyl-CoA synthetase-like"/>
    <property type="match status" value="1"/>
</dbReference>
<keyword evidence="3" id="KW-1185">Reference proteome</keyword>
<dbReference type="PANTHER" id="PTHR24096:SF420">
    <property type="entry name" value="LONG-CHAIN-FATTY-ACID--COA LIGASE-RELATED"/>
    <property type="match status" value="1"/>
</dbReference>
<dbReference type="Pfam" id="PF23562">
    <property type="entry name" value="AMP-binding_C_3"/>
    <property type="match status" value="1"/>
</dbReference>
<dbReference type="InterPro" id="IPR020845">
    <property type="entry name" value="AMP-binding_CS"/>
</dbReference>
<feature type="domain" description="AMP-dependent synthetase/ligase" evidence="1">
    <location>
        <begin position="63"/>
        <end position="444"/>
    </location>
</feature>
<dbReference type="OrthoDB" id="9803968at2"/>
<dbReference type="Gene3D" id="3.40.50.12780">
    <property type="entry name" value="N-terminal domain of ligase-like"/>
    <property type="match status" value="1"/>
</dbReference>
<reference evidence="3" key="1">
    <citation type="submission" date="2016-10" db="EMBL/GenBank/DDBJ databases">
        <authorList>
            <person name="Varghese N."/>
            <person name="Submissions S."/>
        </authorList>
    </citation>
    <scope>NUCLEOTIDE SEQUENCE [LARGE SCALE GENOMIC DNA]</scope>
    <source>
        <strain evidence="3">DSM 26894</strain>
    </source>
</reference>
<dbReference type="STRING" id="311180.SAMN04488050_104238"/>
<protein>
    <submittedName>
        <fullName evidence="2">Feruloyl-CoA synthase</fullName>
    </submittedName>
</protein>
<accession>A0A1I6SAW8</accession>
<dbReference type="RefSeq" id="WP_092423729.1">
    <property type="nucleotide sequence ID" value="NZ_FNCL01000004.1"/>
</dbReference>
<dbReference type="PROSITE" id="PS00455">
    <property type="entry name" value="AMP_BINDING"/>
    <property type="match status" value="1"/>
</dbReference>
<proteinExistence type="predicted"/>
<sequence>MDMTIIERAPTGIEARADWARRHTLTRYVPHKVVREDREDGTILLRSGYDLPEAVPNTGAWLHRWAEEAPYRVAVSERPTEGPGWRNVTYQELLQQVRAIASALLVRGLRQGDTIAMLSGNGLDHLLVSLAAQYIGVPVVPLAEQYSLIPEAHGRLIYVLDKVTPKLAFVDDATRYASALALPQLADVEVVAARGEAGRPVTSMADLLATEESPELDAVHATVGPDTLAKILFTSGSSSDPKGVLTTHRMMCVNQVQMQVALPFLMDHAPRITDWLPWNHVFGGSHNVNMMLAHGGTLTIDSGKPTGKGFETTLKNRTDRPGTLAFNVPVGWNMLVGAIKDDPALQQHLFKDQQLLFYAGASLPQDVWEALEQFCIHARGGLPMMISSWGLTETAPACLMVHEPIGRSGVIGVPLPGVEVKLIPDEDMRCEVRVKGPNVMQGYFNDPAKTAEAFDDEGFFITGDAVRFVDPGDANRGLIFDGRVSEDFKLDTGTWVQAGNLRMAALKELAGIAQDVVICGHDRGEVGLFIFPVPGAAKPGEETQGAITDAELMTKIELRLREMNAHVTGSAKRITRALVLAEPPSLEHHEITDKGSLNIKKILTRRADLLERLYDNEDPALIRV</sequence>
<dbReference type="AlphaFoldDB" id="A0A1I6SAW8"/>
<dbReference type="PANTHER" id="PTHR24096">
    <property type="entry name" value="LONG-CHAIN-FATTY-ACID--COA LIGASE"/>
    <property type="match status" value="1"/>
</dbReference>
<name>A0A1I6SAW8_9RHOB</name>
<dbReference type="EMBL" id="FOZW01000004">
    <property type="protein sequence ID" value="SFS74111.1"/>
    <property type="molecule type" value="Genomic_DNA"/>
</dbReference>
<organism evidence="2 3">
    <name type="scientific">Alloyangia pacifica</name>
    <dbReference type="NCBI Taxonomy" id="311180"/>
    <lineage>
        <taxon>Bacteria</taxon>
        <taxon>Pseudomonadati</taxon>
        <taxon>Pseudomonadota</taxon>
        <taxon>Alphaproteobacteria</taxon>
        <taxon>Rhodobacterales</taxon>
        <taxon>Roseobacteraceae</taxon>
        <taxon>Alloyangia</taxon>
    </lineage>
</organism>
<dbReference type="Proteomes" id="UP000199392">
    <property type="component" value="Unassembled WGS sequence"/>
</dbReference>
<evidence type="ECO:0000313" key="2">
    <source>
        <dbReference type="EMBL" id="SFS74111.1"/>
    </source>
</evidence>
<evidence type="ECO:0000259" key="1">
    <source>
        <dbReference type="Pfam" id="PF00501"/>
    </source>
</evidence>
<evidence type="ECO:0000313" key="3">
    <source>
        <dbReference type="Proteomes" id="UP000199392"/>
    </source>
</evidence>
<dbReference type="InterPro" id="IPR042099">
    <property type="entry name" value="ANL_N_sf"/>
</dbReference>
<dbReference type="Pfam" id="PF00501">
    <property type="entry name" value="AMP-binding"/>
    <property type="match status" value="1"/>
</dbReference>
<gene>
    <name evidence="2" type="ORF">SAMN04488050_104238</name>
</gene>
<dbReference type="GO" id="GO:0016405">
    <property type="term" value="F:CoA-ligase activity"/>
    <property type="evidence" value="ECO:0007669"/>
    <property type="project" value="TreeGrafter"/>
</dbReference>
<dbReference type="InterPro" id="IPR000873">
    <property type="entry name" value="AMP-dep_synth/lig_dom"/>
</dbReference>